<dbReference type="GO" id="GO:0046872">
    <property type="term" value="F:metal ion binding"/>
    <property type="evidence" value="ECO:0007669"/>
    <property type="project" value="UniProtKB-UniRule"/>
</dbReference>
<sequence length="83" mass="8944">MQMQPGGPKIYFLVGRKDSSVPSAEGVLPTQDSDAATQISAFKNKGFSATDLSLQELSLDSTPEELDSTLFYPETLEETTPTS</sequence>
<proteinExistence type="inferred from homology"/>
<accession>A0AAD8V2E3</accession>
<name>A0AAD8V2E3_9PEZI</name>
<organism evidence="4 5">
    <name type="scientific">Colletotrichum navitas</name>
    <dbReference type="NCBI Taxonomy" id="681940"/>
    <lineage>
        <taxon>Eukaryota</taxon>
        <taxon>Fungi</taxon>
        <taxon>Dikarya</taxon>
        <taxon>Ascomycota</taxon>
        <taxon>Pezizomycotina</taxon>
        <taxon>Sordariomycetes</taxon>
        <taxon>Hypocreomycetidae</taxon>
        <taxon>Glomerellales</taxon>
        <taxon>Glomerellaceae</taxon>
        <taxon>Colletotrichum</taxon>
        <taxon>Colletotrichum graminicola species complex</taxon>
    </lineage>
</organism>
<feature type="domain" description="Plant heme peroxidase family profile" evidence="3">
    <location>
        <begin position="6"/>
        <end position="52"/>
    </location>
</feature>
<dbReference type="EC" id="1.11.1.-" evidence="2"/>
<evidence type="ECO:0000256" key="1">
    <source>
        <dbReference type="RuleBase" id="RU004241"/>
    </source>
</evidence>
<gene>
    <name evidence="4" type="ORF">LY79DRAFT_671564</name>
</gene>
<protein>
    <recommendedName>
        <fullName evidence="2">Peroxidase</fullName>
        <ecNumber evidence="2">1.11.1.-</ecNumber>
    </recommendedName>
</protein>
<evidence type="ECO:0000313" key="4">
    <source>
        <dbReference type="EMBL" id="KAK1584812.1"/>
    </source>
</evidence>
<dbReference type="GO" id="GO:0004601">
    <property type="term" value="F:peroxidase activity"/>
    <property type="evidence" value="ECO:0007669"/>
    <property type="project" value="UniProtKB-KW"/>
</dbReference>
<dbReference type="AlphaFoldDB" id="A0AAD8V2E3"/>
<reference evidence="4" key="1">
    <citation type="submission" date="2021-06" db="EMBL/GenBank/DDBJ databases">
        <title>Comparative genomics, transcriptomics and evolutionary studies reveal genomic signatures of adaptation to plant cell wall in hemibiotrophic fungi.</title>
        <authorList>
            <consortium name="DOE Joint Genome Institute"/>
            <person name="Baroncelli R."/>
            <person name="Diaz J.F."/>
            <person name="Benocci T."/>
            <person name="Peng M."/>
            <person name="Battaglia E."/>
            <person name="Haridas S."/>
            <person name="Andreopoulos W."/>
            <person name="Labutti K."/>
            <person name="Pangilinan J."/>
            <person name="Floch G.L."/>
            <person name="Makela M.R."/>
            <person name="Henrissat B."/>
            <person name="Grigoriev I.V."/>
            <person name="Crouch J.A."/>
            <person name="De Vries R.P."/>
            <person name="Sukno S.A."/>
            <person name="Thon M.R."/>
        </authorList>
    </citation>
    <scope>NUCLEOTIDE SEQUENCE</scope>
    <source>
        <strain evidence="4">CBS 125086</strain>
    </source>
</reference>
<dbReference type="InterPro" id="IPR010255">
    <property type="entry name" value="Haem_peroxidase_sf"/>
</dbReference>
<dbReference type="EMBL" id="JAHLJV010000051">
    <property type="protein sequence ID" value="KAK1584812.1"/>
    <property type="molecule type" value="Genomic_DNA"/>
</dbReference>
<keyword evidence="5" id="KW-1185">Reference proteome</keyword>
<comment type="similarity">
    <text evidence="1">Belongs to the peroxidase family.</text>
</comment>
<dbReference type="Proteomes" id="UP001230504">
    <property type="component" value="Unassembled WGS sequence"/>
</dbReference>
<dbReference type="GeneID" id="85448167"/>
<dbReference type="Gene3D" id="1.10.520.10">
    <property type="match status" value="1"/>
</dbReference>
<dbReference type="Pfam" id="PF00141">
    <property type="entry name" value="peroxidase"/>
    <property type="match status" value="1"/>
</dbReference>
<evidence type="ECO:0000256" key="2">
    <source>
        <dbReference type="RuleBase" id="RU363051"/>
    </source>
</evidence>
<evidence type="ECO:0000259" key="3">
    <source>
        <dbReference type="Pfam" id="PF00141"/>
    </source>
</evidence>
<dbReference type="GO" id="GO:0006979">
    <property type="term" value="P:response to oxidative stress"/>
    <property type="evidence" value="ECO:0007669"/>
    <property type="project" value="InterPro"/>
</dbReference>
<dbReference type="RefSeq" id="XP_060411874.1">
    <property type="nucleotide sequence ID" value="XM_060563927.1"/>
</dbReference>
<comment type="caution">
    <text evidence="4">The sequence shown here is derived from an EMBL/GenBank/DDBJ whole genome shotgun (WGS) entry which is preliminary data.</text>
</comment>
<keyword evidence="2" id="KW-0560">Oxidoreductase</keyword>
<dbReference type="GO" id="GO:0020037">
    <property type="term" value="F:heme binding"/>
    <property type="evidence" value="ECO:0007669"/>
    <property type="project" value="UniProtKB-UniRule"/>
</dbReference>
<evidence type="ECO:0000313" key="5">
    <source>
        <dbReference type="Proteomes" id="UP001230504"/>
    </source>
</evidence>
<dbReference type="InterPro" id="IPR002016">
    <property type="entry name" value="Haem_peroxidase"/>
</dbReference>
<keyword evidence="2" id="KW-0575">Peroxidase</keyword>
<dbReference type="SUPFAM" id="SSF48113">
    <property type="entry name" value="Heme-dependent peroxidases"/>
    <property type="match status" value="1"/>
</dbReference>